<dbReference type="AlphaFoldDB" id="A0AAD4PUA8"/>
<keyword evidence="2" id="KW-1185">Reference proteome</keyword>
<comment type="caution">
    <text evidence="1">The sequence shown here is derived from an EMBL/GenBank/DDBJ whole genome shotgun (WGS) entry which is preliminary data.</text>
</comment>
<dbReference type="EMBL" id="JAJTJA010000016">
    <property type="protein sequence ID" value="KAH8689120.1"/>
    <property type="molecule type" value="Genomic_DNA"/>
</dbReference>
<dbReference type="GeneID" id="70251623"/>
<organism evidence="1 2">
    <name type="scientific">Talaromyces proteolyticus</name>
    <dbReference type="NCBI Taxonomy" id="1131652"/>
    <lineage>
        <taxon>Eukaryota</taxon>
        <taxon>Fungi</taxon>
        <taxon>Dikarya</taxon>
        <taxon>Ascomycota</taxon>
        <taxon>Pezizomycotina</taxon>
        <taxon>Eurotiomycetes</taxon>
        <taxon>Eurotiomycetidae</taxon>
        <taxon>Eurotiales</taxon>
        <taxon>Trichocomaceae</taxon>
        <taxon>Talaromyces</taxon>
        <taxon>Talaromyces sect. Bacilispori</taxon>
    </lineage>
</organism>
<sequence length="194" mass="22713">MYSATLHPLPPLIQEMLDNPPEELLIHRYTGMKDLEIACEPIAEKLGRHEREEQLMIVTHFPEKYIEDGGDIVRRRVYKSTRKMYFWEHHLLILQFRPCNQYCWVSNILLNFCCKWEFEYKTERGIPRDDLRNGLAMVYSTWPDGYFGQHSARESALTVTPMSGLKKQCGTQSRSSSSFTSPSNDLLLYIPFEG</sequence>
<reference evidence="1" key="1">
    <citation type="submission" date="2021-12" db="EMBL/GenBank/DDBJ databases">
        <title>Convergent genome expansion in fungi linked to evolution of root-endophyte symbiosis.</title>
        <authorList>
            <consortium name="DOE Joint Genome Institute"/>
            <person name="Ke Y.-H."/>
            <person name="Bonito G."/>
            <person name="Liao H.-L."/>
            <person name="Looney B."/>
            <person name="Rojas-Flechas A."/>
            <person name="Nash J."/>
            <person name="Hameed K."/>
            <person name="Schadt C."/>
            <person name="Martin F."/>
            <person name="Crous P.W."/>
            <person name="Miettinen O."/>
            <person name="Magnuson J.K."/>
            <person name="Labbe J."/>
            <person name="Jacobson D."/>
            <person name="Doktycz M.J."/>
            <person name="Veneault-Fourrey C."/>
            <person name="Kuo A."/>
            <person name="Mondo S."/>
            <person name="Calhoun S."/>
            <person name="Riley R."/>
            <person name="Ohm R."/>
            <person name="LaButti K."/>
            <person name="Andreopoulos B."/>
            <person name="Pangilinan J."/>
            <person name="Nolan M."/>
            <person name="Tritt A."/>
            <person name="Clum A."/>
            <person name="Lipzen A."/>
            <person name="Daum C."/>
            <person name="Barry K."/>
            <person name="Grigoriev I.V."/>
            <person name="Vilgalys R."/>
        </authorList>
    </citation>
    <scope>NUCLEOTIDE SEQUENCE</scope>
    <source>
        <strain evidence="1">PMI_201</strain>
    </source>
</reference>
<accession>A0AAD4PUA8</accession>
<dbReference type="Proteomes" id="UP001201262">
    <property type="component" value="Unassembled WGS sequence"/>
</dbReference>
<proteinExistence type="predicted"/>
<dbReference type="RefSeq" id="XP_046065546.1">
    <property type="nucleotide sequence ID" value="XM_046221336.1"/>
</dbReference>
<evidence type="ECO:0000313" key="1">
    <source>
        <dbReference type="EMBL" id="KAH8689120.1"/>
    </source>
</evidence>
<gene>
    <name evidence="1" type="ORF">BGW36DRAFT_433884</name>
</gene>
<name>A0AAD4PUA8_9EURO</name>
<protein>
    <submittedName>
        <fullName evidence="1">Uncharacterized protein</fullName>
    </submittedName>
</protein>
<evidence type="ECO:0000313" key="2">
    <source>
        <dbReference type="Proteomes" id="UP001201262"/>
    </source>
</evidence>